<organism evidence="1 2">
    <name type="scientific">Streblomastix strix</name>
    <dbReference type="NCBI Taxonomy" id="222440"/>
    <lineage>
        <taxon>Eukaryota</taxon>
        <taxon>Metamonada</taxon>
        <taxon>Preaxostyla</taxon>
        <taxon>Oxymonadida</taxon>
        <taxon>Streblomastigidae</taxon>
        <taxon>Streblomastix</taxon>
    </lineage>
</organism>
<name>A0A5J4W673_9EUKA</name>
<reference evidence="1 2" key="1">
    <citation type="submission" date="2019-03" db="EMBL/GenBank/DDBJ databases">
        <title>Single cell metagenomics reveals metabolic interactions within the superorganism composed of flagellate Streblomastix strix and complex community of Bacteroidetes bacteria on its surface.</title>
        <authorList>
            <person name="Treitli S.C."/>
            <person name="Kolisko M."/>
            <person name="Husnik F."/>
            <person name="Keeling P."/>
            <person name="Hampl V."/>
        </authorList>
    </citation>
    <scope>NUCLEOTIDE SEQUENCE [LARGE SCALE GENOMIC DNA]</scope>
    <source>
        <strain evidence="1">ST1C</strain>
    </source>
</reference>
<accession>A0A5J4W673</accession>
<gene>
    <name evidence="1" type="ORF">EZS28_014513</name>
</gene>
<sequence>MTNANKKSQLIEIGLLFRADLRYYLNKVGRQDLSDLLDGYQIQKPHGYSTDLKKPSKSGSKIALESGKTTELTSQKINVRGCAKGDRATSSARGRGSREF</sequence>
<protein>
    <submittedName>
        <fullName evidence="1">Uncharacterized protein</fullName>
    </submittedName>
</protein>
<comment type="caution">
    <text evidence="1">The sequence shown here is derived from an EMBL/GenBank/DDBJ whole genome shotgun (WGS) entry which is preliminary data.</text>
</comment>
<proteinExistence type="predicted"/>
<dbReference type="EMBL" id="SNRW01003397">
    <property type="protein sequence ID" value="KAA6389959.1"/>
    <property type="molecule type" value="Genomic_DNA"/>
</dbReference>
<evidence type="ECO:0000313" key="2">
    <source>
        <dbReference type="Proteomes" id="UP000324800"/>
    </source>
</evidence>
<dbReference type="AlphaFoldDB" id="A0A5J4W673"/>
<dbReference type="Proteomes" id="UP000324800">
    <property type="component" value="Unassembled WGS sequence"/>
</dbReference>
<evidence type="ECO:0000313" key="1">
    <source>
        <dbReference type="EMBL" id="KAA6389959.1"/>
    </source>
</evidence>